<keyword evidence="5 10" id="KW-0812">Transmembrane</keyword>
<evidence type="ECO:0000256" key="7">
    <source>
        <dbReference type="ARBA" id="ARBA00023136"/>
    </source>
</evidence>
<evidence type="ECO:0000256" key="8">
    <source>
        <dbReference type="ARBA" id="ARBA00023143"/>
    </source>
</evidence>
<protein>
    <recommendedName>
        <fullName evidence="3 9">Flagellar biosynthetic protein FliR</fullName>
    </recommendedName>
</protein>
<evidence type="ECO:0000256" key="1">
    <source>
        <dbReference type="ARBA" id="ARBA00002578"/>
    </source>
</evidence>
<name>A0ABT9ZR31_9BACI</name>
<dbReference type="PANTHER" id="PTHR30065">
    <property type="entry name" value="FLAGELLAR BIOSYNTHETIC PROTEIN FLIR"/>
    <property type="match status" value="1"/>
</dbReference>
<dbReference type="InterPro" id="IPR002010">
    <property type="entry name" value="T3SS_IM_R"/>
</dbReference>
<comment type="subcellular location">
    <subcellularLocation>
        <location evidence="10">Cell membrane</location>
        <topology evidence="10">Multi-pass membrane protein</topology>
    </subcellularLocation>
    <subcellularLocation>
        <location evidence="10">Bacterial flagellum basal body</location>
    </subcellularLocation>
</comment>
<keyword evidence="4 10" id="KW-1003">Cell membrane</keyword>
<evidence type="ECO:0000313" key="11">
    <source>
        <dbReference type="EMBL" id="MDQ0253698.1"/>
    </source>
</evidence>
<evidence type="ECO:0000256" key="10">
    <source>
        <dbReference type="RuleBase" id="RU362071"/>
    </source>
</evidence>
<dbReference type="EMBL" id="JAUSUG010000003">
    <property type="protein sequence ID" value="MDQ0253698.1"/>
    <property type="molecule type" value="Genomic_DNA"/>
</dbReference>
<feature type="transmembrane region" description="Helical" evidence="10">
    <location>
        <begin position="122"/>
        <end position="148"/>
    </location>
</feature>
<evidence type="ECO:0000256" key="4">
    <source>
        <dbReference type="ARBA" id="ARBA00022475"/>
    </source>
</evidence>
<evidence type="ECO:0000256" key="9">
    <source>
        <dbReference type="NCBIfam" id="TIGR01400"/>
    </source>
</evidence>
<proteinExistence type="inferred from homology"/>
<feature type="transmembrane region" description="Helical" evidence="10">
    <location>
        <begin position="219"/>
        <end position="241"/>
    </location>
</feature>
<evidence type="ECO:0000256" key="3">
    <source>
        <dbReference type="ARBA" id="ARBA00021717"/>
    </source>
</evidence>
<reference evidence="11 12" key="1">
    <citation type="submission" date="2023-07" db="EMBL/GenBank/DDBJ databases">
        <title>Genomic Encyclopedia of Type Strains, Phase IV (KMG-IV): sequencing the most valuable type-strain genomes for metagenomic binning, comparative biology and taxonomic classification.</title>
        <authorList>
            <person name="Goeker M."/>
        </authorList>
    </citation>
    <scope>NUCLEOTIDE SEQUENCE [LARGE SCALE GENOMIC DNA]</scope>
    <source>
        <strain evidence="11 12">DSM 9768</strain>
    </source>
</reference>
<feature type="transmembrane region" description="Helical" evidence="10">
    <location>
        <begin position="7"/>
        <end position="27"/>
    </location>
</feature>
<gene>
    <name evidence="11" type="ORF">J2S74_001070</name>
</gene>
<keyword evidence="11" id="KW-0282">Flagellum</keyword>
<comment type="function">
    <text evidence="1 10">Role in flagellar biosynthesis.</text>
</comment>
<accession>A0ABT9ZR31</accession>
<evidence type="ECO:0000256" key="5">
    <source>
        <dbReference type="ARBA" id="ARBA00022692"/>
    </source>
</evidence>
<dbReference type="Proteomes" id="UP001230005">
    <property type="component" value="Unassembled WGS sequence"/>
</dbReference>
<dbReference type="NCBIfam" id="TIGR01400">
    <property type="entry name" value="fliR"/>
    <property type="match status" value="1"/>
</dbReference>
<dbReference type="PANTHER" id="PTHR30065:SF1">
    <property type="entry name" value="SURFACE PRESENTATION OF ANTIGENS PROTEIN SPAR"/>
    <property type="match status" value="1"/>
</dbReference>
<keyword evidence="11" id="KW-0966">Cell projection</keyword>
<dbReference type="Pfam" id="PF01311">
    <property type="entry name" value="Bac_export_1"/>
    <property type="match status" value="1"/>
</dbReference>
<comment type="similarity">
    <text evidence="2 10">Belongs to the FliR/MopE/SpaR family.</text>
</comment>
<organism evidence="11 12">
    <name type="scientific">Evansella vedderi</name>
    <dbReference type="NCBI Taxonomy" id="38282"/>
    <lineage>
        <taxon>Bacteria</taxon>
        <taxon>Bacillati</taxon>
        <taxon>Bacillota</taxon>
        <taxon>Bacilli</taxon>
        <taxon>Bacillales</taxon>
        <taxon>Bacillaceae</taxon>
        <taxon>Evansella</taxon>
    </lineage>
</organism>
<dbReference type="RefSeq" id="WP_307322689.1">
    <property type="nucleotide sequence ID" value="NZ_JAUSUG010000003.1"/>
</dbReference>
<keyword evidence="7 10" id="KW-0472">Membrane</keyword>
<feature type="transmembrane region" description="Helical" evidence="10">
    <location>
        <begin position="169"/>
        <end position="194"/>
    </location>
</feature>
<evidence type="ECO:0000256" key="2">
    <source>
        <dbReference type="ARBA" id="ARBA00009772"/>
    </source>
</evidence>
<evidence type="ECO:0000313" key="12">
    <source>
        <dbReference type="Proteomes" id="UP001230005"/>
    </source>
</evidence>
<keyword evidence="8 10" id="KW-0975">Bacterial flagellum</keyword>
<keyword evidence="11" id="KW-0969">Cilium</keyword>
<comment type="caution">
    <text evidence="11">The sequence shown here is derived from an EMBL/GenBank/DDBJ whole genome shotgun (WGS) entry which is preliminary data.</text>
</comment>
<evidence type="ECO:0000256" key="6">
    <source>
        <dbReference type="ARBA" id="ARBA00022989"/>
    </source>
</evidence>
<sequence length="259" mass="29030">MIEILEWFPAFLLILVRISAFMITMPFFSYQNIPASIKIGISVFISWIMFFTGDWPLLSIDYVFYLLIIKEALVGLTVGFIAMILLYAIQVAGGFIDYKMGFMIANVIDPQTGAQTPLTGGYLYTFALLFLLATDAHHLLLDGVYYSYQFIPLEQLYLPLGSEAVLEHVVTAFTTMFLIAFQMSMPIVGSLFLIDVALGMVSRTVPQINVFVVGLPLKIIAGFIMLFLVMAPFFVIVQQLIETMTLTMRTLMQLYGGVS</sequence>
<keyword evidence="12" id="KW-1185">Reference proteome</keyword>
<dbReference type="InterPro" id="IPR006303">
    <property type="entry name" value="FliR"/>
</dbReference>
<feature type="transmembrane region" description="Helical" evidence="10">
    <location>
        <begin position="63"/>
        <end position="89"/>
    </location>
</feature>
<keyword evidence="6 10" id="KW-1133">Transmembrane helix</keyword>
<dbReference type="PRINTS" id="PR00953">
    <property type="entry name" value="TYPE3IMRPROT"/>
</dbReference>